<organism evidence="1 2">
    <name type="scientific">Desulforamulus reducens (strain ATCC BAA-1160 / DSM 100696 / MI-1)</name>
    <name type="common">Desulfotomaculum reducens</name>
    <dbReference type="NCBI Taxonomy" id="349161"/>
    <lineage>
        <taxon>Bacteria</taxon>
        <taxon>Bacillati</taxon>
        <taxon>Bacillota</taxon>
        <taxon>Clostridia</taxon>
        <taxon>Eubacteriales</taxon>
        <taxon>Peptococcaceae</taxon>
        <taxon>Desulforamulus</taxon>
    </lineage>
</organism>
<proteinExistence type="predicted"/>
<keyword evidence="2" id="KW-1185">Reference proteome</keyword>
<evidence type="ECO:0000313" key="2">
    <source>
        <dbReference type="Proteomes" id="UP000001556"/>
    </source>
</evidence>
<protein>
    <recommendedName>
        <fullName evidence="3">SAM-dependent methyltransferase</fullName>
    </recommendedName>
</protein>
<dbReference type="PANTHER" id="PTHR36112:SF1">
    <property type="entry name" value="RIBOSOMAL RNA SMALL SUBUNIT METHYLTRANSFERASE J"/>
    <property type="match status" value="1"/>
</dbReference>
<dbReference type="STRING" id="349161.Dred_1883"/>
<dbReference type="Gene3D" id="3.40.50.150">
    <property type="entry name" value="Vaccinia Virus protein VP39"/>
    <property type="match status" value="1"/>
</dbReference>
<dbReference type="AlphaFoldDB" id="A4J5Q2"/>
<dbReference type="OrthoDB" id="1653798at2"/>
<dbReference type="GO" id="GO:0008990">
    <property type="term" value="F:rRNA (guanine-N2-)-methyltransferase activity"/>
    <property type="evidence" value="ECO:0007669"/>
    <property type="project" value="InterPro"/>
</dbReference>
<dbReference type="EMBL" id="CP000612">
    <property type="protein sequence ID" value="ABO50405.1"/>
    <property type="molecule type" value="Genomic_DNA"/>
</dbReference>
<accession>A4J5Q2</accession>
<dbReference type="KEGG" id="drm:Dred_1883"/>
<evidence type="ECO:0008006" key="3">
    <source>
        <dbReference type="Google" id="ProtNLM"/>
    </source>
</evidence>
<reference evidence="1 2" key="1">
    <citation type="submission" date="2007-03" db="EMBL/GenBank/DDBJ databases">
        <title>Complete sequence of Desulfotomaculum reducens MI-1.</title>
        <authorList>
            <consortium name="US DOE Joint Genome Institute"/>
            <person name="Copeland A."/>
            <person name="Lucas S."/>
            <person name="Lapidus A."/>
            <person name="Barry K."/>
            <person name="Detter J.C."/>
            <person name="Glavina del Rio T."/>
            <person name="Hammon N."/>
            <person name="Israni S."/>
            <person name="Dalin E."/>
            <person name="Tice H."/>
            <person name="Pitluck S."/>
            <person name="Sims D."/>
            <person name="Brettin T."/>
            <person name="Bruce D."/>
            <person name="Han C."/>
            <person name="Tapia R."/>
            <person name="Schmutz J."/>
            <person name="Larimer F."/>
            <person name="Land M."/>
            <person name="Hauser L."/>
            <person name="Kyrpides N."/>
            <person name="Kim E."/>
            <person name="Tebo B.M."/>
            <person name="Richardson P."/>
        </authorList>
    </citation>
    <scope>NUCLEOTIDE SEQUENCE [LARGE SCALE GENOMIC DNA]</scope>
    <source>
        <strain evidence="1 2">MI-1</strain>
    </source>
</reference>
<dbReference type="Pfam" id="PF04445">
    <property type="entry name" value="SAM_MT"/>
    <property type="match status" value="1"/>
</dbReference>
<name>A4J5Q2_DESRM</name>
<dbReference type="InterPro" id="IPR007536">
    <property type="entry name" value="16SrRNA_methylTrfase_J"/>
</dbReference>
<dbReference type="Proteomes" id="UP000001556">
    <property type="component" value="Chromosome"/>
</dbReference>
<dbReference type="RefSeq" id="WP_011878217.1">
    <property type="nucleotide sequence ID" value="NC_009253.1"/>
</dbReference>
<evidence type="ECO:0000313" key="1">
    <source>
        <dbReference type="EMBL" id="ABO50405.1"/>
    </source>
</evidence>
<dbReference type="SUPFAM" id="SSF53335">
    <property type="entry name" value="S-adenosyl-L-methionine-dependent methyltransferases"/>
    <property type="match status" value="1"/>
</dbReference>
<sequence>MNDSLVITTGIRSRKNLEEKALELSREWKIPYQPREKYSLDFIREMTGASTILLVSHQKLSLVTNGKEFFFHPGLAKLRIKELQAGKTDQMIKAMDLQEGDSLLDCTLGLAADALVASYVVGTKGIIVGLEDAAPVAHIIARGLRSYTGEKPELINAMRRIQVVNQHHLHYLRNLPSNTFDVVYFDPMFRVPKVKSSSMAPLRDLANSSPLSIEAVAEAVRVARKRVVMKENRESQEFQRLNFQLIQGGRYSPVAYGVIKGGVLK</sequence>
<gene>
    <name evidence="1" type="ordered locus">Dred_1883</name>
</gene>
<dbReference type="HOGENOM" id="CLU_093128_0_0_9"/>
<dbReference type="PANTHER" id="PTHR36112">
    <property type="entry name" value="RIBOSOMAL RNA SMALL SUBUNIT METHYLTRANSFERASE J"/>
    <property type="match status" value="1"/>
</dbReference>
<dbReference type="eggNOG" id="COG0742">
    <property type="taxonomic scope" value="Bacteria"/>
</dbReference>
<dbReference type="InterPro" id="IPR029063">
    <property type="entry name" value="SAM-dependent_MTases_sf"/>
</dbReference>